<evidence type="ECO:0000256" key="2">
    <source>
        <dbReference type="ARBA" id="ARBA00012737"/>
    </source>
</evidence>
<evidence type="ECO:0000256" key="1">
    <source>
        <dbReference type="ARBA" id="ARBA00005187"/>
    </source>
</evidence>
<dbReference type="PANTHER" id="PTHR43284">
    <property type="entry name" value="ASPARAGINE SYNTHETASE (GLUTAMINE-HYDROLYZING)"/>
    <property type="match status" value="1"/>
</dbReference>
<dbReference type="InterPro" id="IPR001962">
    <property type="entry name" value="Asn_synthase"/>
</dbReference>
<comment type="pathway">
    <text evidence="1">Amino-acid biosynthesis; L-asparagine biosynthesis; L-asparagine from L-aspartate (L-Gln route): step 1/1.</text>
</comment>
<evidence type="ECO:0000256" key="3">
    <source>
        <dbReference type="ARBA" id="ARBA00048741"/>
    </source>
</evidence>
<feature type="compositionally biased region" description="Low complexity" evidence="4">
    <location>
        <begin position="609"/>
        <end position="618"/>
    </location>
</feature>
<gene>
    <name evidence="6" type="ORF">DI555_22765</name>
</gene>
<dbReference type="GO" id="GO:0004066">
    <property type="term" value="F:asparagine synthase (glutamine-hydrolyzing) activity"/>
    <property type="evidence" value="ECO:0007669"/>
    <property type="project" value="UniProtKB-EC"/>
</dbReference>
<dbReference type="PANTHER" id="PTHR43284:SF1">
    <property type="entry name" value="ASPARAGINE SYNTHETASE"/>
    <property type="match status" value="1"/>
</dbReference>
<dbReference type="SUPFAM" id="SSF52402">
    <property type="entry name" value="Adenine nucleotide alpha hydrolases-like"/>
    <property type="match status" value="1"/>
</dbReference>
<protein>
    <recommendedName>
        <fullName evidence="2">asparagine synthase (glutamine-hydrolyzing)</fullName>
        <ecNumber evidence="2">6.3.5.4</ecNumber>
    </recommendedName>
</protein>
<evidence type="ECO:0000313" key="7">
    <source>
        <dbReference type="Proteomes" id="UP000249082"/>
    </source>
</evidence>
<feature type="domain" description="Asparagine synthetase" evidence="5">
    <location>
        <begin position="236"/>
        <end position="596"/>
    </location>
</feature>
<dbReference type="GO" id="GO:0006529">
    <property type="term" value="P:asparagine biosynthetic process"/>
    <property type="evidence" value="ECO:0007669"/>
    <property type="project" value="InterPro"/>
</dbReference>
<reference evidence="6 7" key="1">
    <citation type="submission" date="2017-08" db="EMBL/GenBank/DDBJ databases">
        <title>Infants hospitalized years apart are colonized by the same room-sourced microbial strains.</title>
        <authorList>
            <person name="Brooks B."/>
            <person name="Olm M.R."/>
            <person name="Firek B.A."/>
            <person name="Baker R."/>
            <person name="Thomas B.C."/>
            <person name="Morowitz M.J."/>
            <person name="Banfield J.F."/>
        </authorList>
    </citation>
    <scope>NUCLEOTIDE SEQUENCE [LARGE SCALE GENOMIC DNA]</scope>
    <source>
        <strain evidence="6">S2_005_002_R2_33</strain>
    </source>
</reference>
<dbReference type="InterPro" id="IPR014729">
    <property type="entry name" value="Rossmann-like_a/b/a_fold"/>
</dbReference>
<dbReference type="EMBL" id="QFPX01000037">
    <property type="protein sequence ID" value="PZQ50552.1"/>
    <property type="molecule type" value="Genomic_DNA"/>
</dbReference>
<dbReference type="Gene3D" id="3.40.50.620">
    <property type="entry name" value="HUPs"/>
    <property type="match status" value="2"/>
</dbReference>
<dbReference type="Pfam" id="PF00733">
    <property type="entry name" value="Asn_synthase"/>
    <property type="match status" value="1"/>
</dbReference>
<evidence type="ECO:0000256" key="4">
    <source>
        <dbReference type="SAM" id="MobiDB-lite"/>
    </source>
</evidence>
<comment type="catalytic activity">
    <reaction evidence="3">
        <text>L-aspartate + L-glutamine + ATP + H2O = L-asparagine + L-glutamate + AMP + diphosphate + H(+)</text>
        <dbReference type="Rhea" id="RHEA:12228"/>
        <dbReference type="ChEBI" id="CHEBI:15377"/>
        <dbReference type="ChEBI" id="CHEBI:15378"/>
        <dbReference type="ChEBI" id="CHEBI:29985"/>
        <dbReference type="ChEBI" id="CHEBI:29991"/>
        <dbReference type="ChEBI" id="CHEBI:30616"/>
        <dbReference type="ChEBI" id="CHEBI:33019"/>
        <dbReference type="ChEBI" id="CHEBI:58048"/>
        <dbReference type="ChEBI" id="CHEBI:58359"/>
        <dbReference type="ChEBI" id="CHEBI:456215"/>
        <dbReference type="EC" id="6.3.5.4"/>
    </reaction>
</comment>
<comment type="caution">
    <text evidence="6">The sequence shown here is derived from an EMBL/GenBank/DDBJ whole genome shotgun (WGS) entry which is preliminary data.</text>
</comment>
<dbReference type="EC" id="6.3.5.4" evidence="2"/>
<dbReference type="AlphaFoldDB" id="A0A2W5NAT6"/>
<sequence>MAGCSGQRATGDRRPLHPDRGALMQKYLIAAGLGEDRQQRLHGQVRRAGLAIVLDRPGLLAAGNAPSGAIRIGQSGCIFGSLFAQGSAKRVLSLPGTQAEQILVSGGRHLIDRYWGDYVALIPLAGRIAILRSPFGTLPCLYRAADRHAHLASDIGTLQLGTEQSWSIDYDAVARQLVFADMRLRETCLEDVCEVRGGERVRFLGGRAEHRILWSPWDFVLAGRALPDPEGAAARLREEAIRCVQAKTHDADRCLVMLSGGLDSSIVAAALAANGRDIDCLNLVAPASAGDERVYARAACERLKLALAERRMDEGSLLLDLPATTNLPRPVARSFEQMLYRAAGAIAQELGCDTIVDGGGGDNVFCSLQSASPAADCLLDRQGPRAFRHTCNEIAALTQASVWRVAIKAARRAWERSRPYRWPAAEQMLSPEAVAAAQRSPPHPWLSAGIPPRPGRSAQIAQLIGAQSFMEDGPHGAKSNVVSPLVSQPLIEHCLSLAPWQWIERGCNRAIARRAFSDMLPPEVVWRRSKGIPDSYIVQLYEANREMIRDRLFGGLLAAAGVIDFAAVEACLDDPTPFRGRECSRIVRLMDAEIWARGIRDSSEYLPSAPCAQAPASARTVPVSRAPDPQHPAARS</sequence>
<accession>A0A2W5NAT6</accession>
<feature type="region of interest" description="Disordered" evidence="4">
    <location>
        <begin position="609"/>
        <end position="636"/>
    </location>
</feature>
<proteinExistence type="predicted"/>
<name>A0A2W5NAT6_9SPHN</name>
<evidence type="ECO:0000259" key="5">
    <source>
        <dbReference type="Pfam" id="PF00733"/>
    </source>
</evidence>
<organism evidence="6 7">
    <name type="scientific">Novosphingobium pentaromativorans</name>
    <dbReference type="NCBI Taxonomy" id="205844"/>
    <lineage>
        <taxon>Bacteria</taxon>
        <taxon>Pseudomonadati</taxon>
        <taxon>Pseudomonadota</taxon>
        <taxon>Alphaproteobacteria</taxon>
        <taxon>Sphingomonadales</taxon>
        <taxon>Sphingomonadaceae</taxon>
        <taxon>Novosphingobium</taxon>
    </lineage>
</organism>
<dbReference type="Proteomes" id="UP000249082">
    <property type="component" value="Unassembled WGS sequence"/>
</dbReference>
<dbReference type="InterPro" id="IPR051786">
    <property type="entry name" value="ASN_synthetase/amidase"/>
</dbReference>
<evidence type="ECO:0000313" key="6">
    <source>
        <dbReference type="EMBL" id="PZQ50552.1"/>
    </source>
</evidence>